<dbReference type="Proteomes" id="UP000824281">
    <property type="component" value="Chromosome"/>
</dbReference>
<evidence type="ECO:0000313" key="3">
    <source>
        <dbReference type="EMBL" id="QZD89520.1"/>
    </source>
</evidence>
<dbReference type="PRINTS" id="PR00081">
    <property type="entry name" value="GDHRDH"/>
</dbReference>
<dbReference type="InterPro" id="IPR020904">
    <property type="entry name" value="Sc_DH/Rdtase_CS"/>
</dbReference>
<gene>
    <name evidence="3" type="ORF">K3148_12005</name>
</gene>
<dbReference type="PROSITE" id="PS51318">
    <property type="entry name" value="TAT"/>
    <property type="match status" value="1"/>
</dbReference>
<name>A0ABX8ZKJ5_9SPHN</name>
<dbReference type="Gene3D" id="3.40.50.720">
    <property type="entry name" value="NAD(P)-binding Rossmann-like Domain"/>
    <property type="match status" value="1"/>
</dbReference>
<sequence>MPNFDRRTLLAGVAATGAIAATARAAQADKVEAPAPNLSGKAILITGCSSGFGRLSAEHFARAGATVFATMRNTPRPEAEELKQLASDEKLDIRVMRLDVLLDNEVADAVSTAEREIGRGLDVLVNNAGIGITGPVEVQDMEATRLAFDTNVFGYHRLVRAVLPNMRARGSGHIFNISSQLGRVIVPYAGHYSATKFAVEAMGEQLAYELVPHSIGVTVIEPGGYPTKVWVNRNRYSAELKSRAQAIHLDGYPQVVARMGEEDGSGRSADPMDIPRAMARVLAMPPGTRPVRLPVSGGAIPQTAINEVSAKTQVEWLGESRLGPLVRAVHNA</sequence>
<dbReference type="InterPro" id="IPR036291">
    <property type="entry name" value="NAD(P)-bd_dom_sf"/>
</dbReference>
<dbReference type="InterPro" id="IPR002347">
    <property type="entry name" value="SDR_fam"/>
</dbReference>
<dbReference type="CDD" id="cd05374">
    <property type="entry name" value="17beta-HSD-like_SDR_c"/>
    <property type="match status" value="1"/>
</dbReference>
<dbReference type="PRINTS" id="PR00080">
    <property type="entry name" value="SDRFAMILY"/>
</dbReference>
<feature type="chain" id="PRO_5046563402" evidence="2">
    <location>
        <begin position="26"/>
        <end position="332"/>
    </location>
</feature>
<dbReference type="RefSeq" id="WP_221425002.1">
    <property type="nucleotide sequence ID" value="NZ_CP081295.1"/>
</dbReference>
<proteinExistence type="inferred from homology"/>
<dbReference type="InterPro" id="IPR051911">
    <property type="entry name" value="SDR_oxidoreductase"/>
</dbReference>
<keyword evidence="2" id="KW-0732">Signal</keyword>
<evidence type="ECO:0000313" key="4">
    <source>
        <dbReference type="Proteomes" id="UP000824281"/>
    </source>
</evidence>
<dbReference type="InterPro" id="IPR006311">
    <property type="entry name" value="TAT_signal"/>
</dbReference>
<keyword evidence="4" id="KW-1185">Reference proteome</keyword>
<dbReference type="Pfam" id="PF00106">
    <property type="entry name" value="adh_short"/>
    <property type="match status" value="1"/>
</dbReference>
<dbReference type="EMBL" id="CP081295">
    <property type="protein sequence ID" value="QZD89520.1"/>
    <property type="molecule type" value="Genomic_DNA"/>
</dbReference>
<dbReference type="PROSITE" id="PS00061">
    <property type="entry name" value="ADH_SHORT"/>
    <property type="match status" value="1"/>
</dbReference>
<organism evidence="3 4">
    <name type="scientific">Qipengyuania aurantiaca</name>
    <dbReference type="NCBI Taxonomy" id="2867233"/>
    <lineage>
        <taxon>Bacteria</taxon>
        <taxon>Pseudomonadati</taxon>
        <taxon>Pseudomonadota</taxon>
        <taxon>Alphaproteobacteria</taxon>
        <taxon>Sphingomonadales</taxon>
        <taxon>Erythrobacteraceae</taxon>
        <taxon>Qipengyuania</taxon>
    </lineage>
</organism>
<feature type="signal peptide" evidence="2">
    <location>
        <begin position="1"/>
        <end position="25"/>
    </location>
</feature>
<dbReference type="PANTHER" id="PTHR43976:SF9">
    <property type="entry name" value="OXIDOREDUCTASE"/>
    <property type="match status" value="1"/>
</dbReference>
<dbReference type="PANTHER" id="PTHR43976">
    <property type="entry name" value="SHORT CHAIN DEHYDROGENASE"/>
    <property type="match status" value="1"/>
</dbReference>
<dbReference type="SUPFAM" id="SSF51735">
    <property type="entry name" value="NAD(P)-binding Rossmann-fold domains"/>
    <property type="match status" value="1"/>
</dbReference>
<accession>A0ABX8ZKJ5</accession>
<evidence type="ECO:0000256" key="1">
    <source>
        <dbReference type="RuleBase" id="RU000363"/>
    </source>
</evidence>
<reference evidence="3 4" key="1">
    <citation type="submission" date="2021-08" db="EMBL/GenBank/DDBJ databases">
        <title>Comparative Genomics Analysis of the Genus Qipengyuania Reveals Extensive Genetic Diversity and Metabolic Versatility, Including the Description of Fifteen Novel Species.</title>
        <authorList>
            <person name="Liu Y."/>
        </authorList>
    </citation>
    <scope>NUCLEOTIDE SEQUENCE [LARGE SCALE GENOMIC DNA]</scope>
    <source>
        <strain evidence="3 4">1NDH13</strain>
    </source>
</reference>
<protein>
    <submittedName>
        <fullName evidence="3">SDR family oxidoreductase</fullName>
    </submittedName>
</protein>
<comment type="similarity">
    <text evidence="1">Belongs to the short-chain dehydrogenases/reductases (SDR) family.</text>
</comment>
<evidence type="ECO:0000256" key="2">
    <source>
        <dbReference type="SAM" id="SignalP"/>
    </source>
</evidence>